<dbReference type="Gene3D" id="1.10.10.60">
    <property type="entry name" value="Homeodomain-like"/>
    <property type="match status" value="2"/>
</dbReference>
<dbReference type="Pfam" id="PF02311">
    <property type="entry name" value="AraC_binding"/>
    <property type="match status" value="1"/>
</dbReference>
<keyword evidence="2" id="KW-0238">DNA-binding</keyword>
<dbReference type="InterPro" id="IPR037923">
    <property type="entry name" value="HTH-like"/>
</dbReference>
<evidence type="ECO:0000256" key="3">
    <source>
        <dbReference type="ARBA" id="ARBA00023163"/>
    </source>
</evidence>
<keyword evidence="3" id="KW-0804">Transcription</keyword>
<dbReference type="SMART" id="SM00342">
    <property type="entry name" value="HTH_ARAC"/>
    <property type="match status" value="1"/>
</dbReference>
<feature type="domain" description="HTH araC/xylS-type" evidence="4">
    <location>
        <begin position="156"/>
        <end position="254"/>
    </location>
</feature>
<dbReference type="InterPro" id="IPR009057">
    <property type="entry name" value="Homeodomain-like_sf"/>
</dbReference>
<dbReference type="PANTHER" id="PTHR43280:SF2">
    <property type="entry name" value="HTH-TYPE TRANSCRIPTIONAL REGULATOR EXSA"/>
    <property type="match status" value="1"/>
</dbReference>
<evidence type="ECO:0000256" key="2">
    <source>
        <dbReference type="ARBA" id="ARBA00023125"/>
    </source>
</evidence>
<comment type="caution">
    <text evidence="5">The sequence shown here is derived from an EMBL/GenBank/DDBJ whole genome shotgun (WGS) entry which is preliminary data.</text>
</comment>
<dbReference type="EMBL" id="BMDT01000015">
    <property type="protein sequence ID" value="GGI66710.1"/>
    <property type="molecule type" value="Genomic_DNA"/>
</dbReference>
<dbReference type="Proteomes" id="UP000622610">
    <property type="component" value="Unassembled WGS sequence"/>
</dbReference>
<sequence>MHYELNRFGSDNYWEYARHTNFSYAPHFHRSLEFIYLEYGKLTIIQANTVTQLEAGESLLFLPNEIHGYESNGGSLFHSLVFSPDFVSSFINKVAGKRAVNATFVLRDICFADESVISKLFTNEFSLRGLLFIICGNFYDQADWVPEGNQKTNLLYQIIDYIGRHFKENLQLESLAKALGYDPSYLSRYISANMKTNFHQYLTSFRLSYAIELLLQTDKQIGTIAFQSGFPSIRTFNNAFKKIYNMTPTEYKKMKKIDNNDYLAKKRLN</sequence>
<dbReference type="PANTHER" id="PTHR43280">
    <property type="entry name" value="ARAC-FAMILY TRANSCRIPTIONAL REGULATOR"/>
    <property type="match status" value="1"/>
</dbReference>
<dbReference type="InterPro" id="IPR003313">
    <property type="entry name" value="AraC-bd"/>
</dbReference>
<dbReference type="InterPro" id="IPR018062">
    <property type="entry name" value="HTH_AraC-typ_CS"/>
</dbReference>
<reference evidence="5" key="1">
    <citation type="journal article" date="2014" name="Int. J. Syst. Evol. Microbiol.">
        <title>Complete genome sequence of Corynebacterium casei LMG S-19264T (=DSM 44701T), isolated from a smear-ripened cheese.</title>
        <authorList>
            <consortium name="US DOE Joint Genome Institute (JGI-PGF)"/>
            <person name="Walter F."/>
            <person name="Albersmeier A."/>
            <person name="Kalinowski J."/>
            <person name="Ruckert C."/>
        </authorList>
    </citation>
    <scope>NUCLEOTIDE SEQUENCE</scope>
    <source>
        <strain evidence="5">CCM 8433</strain>
    </source>
</reference>
<dbReference type="PROSITE" id="PS01124">
    <property type="entry name" value="HTH_ARAC_FAMILY_2"/>
    <property type="match status" value="1"/>
</dbReference>
<dbReference type="Pfam" id="PF12833">
    <property type="entry name" value="HTH_18"/>
    <property type="match status" value="1"/>
</dbReference>
<evidence type="ECO:0000313" key="5">
    <source>
        <dbReference type="EMBL" id="GGI66710.1"/>
    </source>
</evidence>
<evidence type="ECO:0000256" key="1">
    <source>
        <dbReference type="ARBA" id="ARBA00023015"/>
    </source>
</evidence>
<dbReference type="SUPFAM" id="SSF46689">
    <property type="entry name" value="Homeodomain-like"/>
    <property type="match status" value="2"/>
</dbReference>
<evidence type="ECO:0000313" key="6">
    <source>
        <dbReference type="Proteomes" id="UP000622610"/>
    </source>
</evidence>
<dbReference type="Gene3D" id="2.60.120.10">
    <property type="entry name" value="Jelly Rolls"/>
    <property type="match status" value="1"/>
</dbReference>
<proteinExistence type="predicted"/>
<dbReference type="InterPro" id="IPR018060">
    <property type="entry name" value="HTH_AraC"/>
</dbReference>
<keyword evidence="6" id="KW-1185">Reference proteome</keyword>
<dbReference type="InterPro" id="IPR014710">
    <property type="entry name" value="RmlC-like_jellyroll"/>
</dbReference>
<organism evidence="5 6">
    <name type="scientific">Enterococcus alcedinis</name>
    <dbReference type="NCBI Taxonomy" id="1274384"/>
    <lineage>
        <taxon>Bacteria</taxon>
        <taxon>Bacillati</taxon>
        <taxon>Bacillota</taxon>
        <taxon>Bacilli</taxon>
        <taxon>Lactobacillales</taxon>
        <taxon>Enterococcaceae</taxon>
        <taxon>Enterococcus</taxon>
    </lineage>
</organism>
<dbReference type="GO" id="GO:0043565">
    <property type="term" value="F:sequence-specific DNA binding"/>
    <property type="evidence" value="ECO:0007669"/>
    <property type="project" value="InterPro"/>
</dbReference>
<dbReference type="GO" id="GO:0003700">
    <property type="term" value="F:DNA-binding transcription factor activity"/>
    <property type="evidence" value="ECO:0007669"/>
    <property type="project" value="InterPro"/>
</dbReference>
<dbReference type="SUPFAM" id="SSF51215">
    <property type="entry name" value="Regulatory protein AraC"/>
    <property type="match status" value="1"/>
</dbReference>
<name>A0A917N5G3_9ENTE</name>
<evidence type="ECO:0000259" key="4">
    <source>
        <dbReference type="PROSITE" id="PS01124"/>
    </source>
</evidence>
<keyword evidence="1" id="KW-0805">Transcription regulation</keyword>
<dbReference type="PROSITE" id="PS00041">
    <property type="entry name" value="HTH_ARAC_FAMILY_1"/>
    <property type="match status" value="1"/>
</dbReference>
<reference evidence="5" key="2">
    <citation type="submission" date="2020-09" db="EMBL/GenBank/DDBJ databases">
        <authorList>
            <person name="Sun Q."/>
            <person name="Sedlacek I."/>
        </authorList>
    </citation>
    <scope>NUCLEOTIDE SEQUENCE</scope>
    <source>
        <strain evidence="5">CCM 8433</strain>
    </source>
</reference>
<gene>
    <name evidence="5" type="ORF">GCM10011482_23640</name>
</gene>
<protein>
    <submittedName>
        <fullName evidence="5">AraC family transcriptional regulator</fullName>
    </submittedName>
</protein>
<dbReference type="AlphaFoldDB" id="A0A917N5G3"/>
<dbReference type="RefSeq" id="WP_188368530.1">
    <property type="nucleotide sequence ID" value="NZ_BMDT01000015.1"/>
</dbReference>
<accession>A0A917N5G3</accession>